<feature type="domain" description="PB1-like" evidence="3">
    <location>
        <begin position="1"/>
        <end position="95"/>
    </location>
</feature>
<protein>
    <recommendedName>
        <fullName evidence="3">PB1-like domain-containing protein</fullName>
    </recommendedName>
</protein>
<feature type="transmembrane region" description="Helical" evidence="2">
    <location>
        <begin position="315"/>
        <end position="333"/>
    </location>
</feature>
<dbReference type="Pfam" id="PF26130">
    <property type="entry name" value="PB1-like"/>
    <property type="match status" value="1"/>
</dbReference>
<keyword evidence="2" id="KW-1133">Transmembrane helix</keyword>
<dbReference type="InterPro" id="IPR058594">
    <property type="entry name" value="PB1-like_dom_pln"/>
</dbReference>
<evidence type="ECO:0000256" key="2">
    <source>
        <dbReference type="SAM" id="Phobius"/>
    </source>
</evidence>
<feature type="region of interest" description="Disordered" evidence="1">
    <location>
        <begin position="156"/>
        <end position="206"/>
    </location>
</feature>
<dbReference type="CDD" id="cd08760">
    <property type="entry name" value="Cyt_b561_FRRS1_like"/>
    <property type="match status" value="1"/>
</dbReference>
<evidence type="ECO:0000259" key="3">
    <source>
        <dbReference type="Pfam" id="PF26130"/>
    </source>
</evidence>
<feature type="compositionally biased region" description="Acidic residues" evidence="1">
    <location>
        <begin position="186"/>
        <end position="197"/>
    </location>
</feature>
<gene>
    <name evidence="4" type="ORF">VFH_III111760</name>
</gene>
<dbReference type="Gene3D" id="1.20.120.1770">
    <property type="match status" value="1"/>
</dbReference>
<accession>A0AAV1A2S9</accession>
<dbReference type="EMBL" id="OX451738">
    <property type="protein sequence ID" value="CAI8603998.1"/>
    <property type="molecule type" value="Genomic_DNA"/>
</dbReference>
<feature type="transmembrane region" description="Helical" evidence="2">
    <location>
        <begin position="279"/>
        <end position="303"/>
    </location>
</feature>
<sequence length="409" mass="46214">MEEILNITIHHSGHFVSEDLSVYEGGEIADLRVDADMWGYFELLGAIKELGYPAIEKIYYKDPTAGMNLLFDDKGALEIADLYRVHLRVEVFIQHPLSQPEYVDESEVILDEIPLNVMEDDAVRQNEVSEDAVGQKEASEDVVIQKEAIEDVVGQKEASEDVVIQNEASEDDVGQKEASENVVGQNDDDSSDDDSSDDSSFSYDSAKEVVFDDETDDCDTDLEEEEVAELRGFHVSSIHVKFGIAAIFVACIQPVNSFLRPPRQSNGEQVLYKRIIWEYLHIIVGRYAIAIGIATLFTGMKYLGDMHALEDVHGLSWAMIIWFLVAALIVSHFKYCEKQKSEMGYLEEAIYCTYKTQENITICSKKQMVLISFSHLKQVRYYIPNLPFKNHQIPLQRNTTSITNSGAII</sequence>
<keyword evidence="5" id="KW-1185">Reference proteome</keyword>
<organism evidence="4 5">
    <name type="scientific">Vicia faba</name>
    <name type="common">Broad bean</name>
    <name type="synonym">Faba vulgaris</name>
    <dbReference type="NCBI Taxonomy" id="3906"/>
    <lineage>
        <taxon>Eukaryota</taxon>
        <taxon>Viridiplantae</taxon>
        <taxon>Streptophyta</taxon>
        <taxon>Embryophyta</taxon>
        <taxon>Tracheophyta</taxon>
        <taxon>Spermatophyta</taxon>
        <taxon>Magnoliopsida</taxon>
        <taxon>eudicotyledons</taxon>
        <taxon>Gunneridae</taxon>
        <taxon>Pentapetalae</taxon>
        <taxon>rosids</taxon>
        <taxon>fabids</taxon>
        <taxon>Fabales</taxon>
        <taxon>Fabaceae</taxon>
        <taxon>Papilionoideae</taxon>
        <taxon>50 kb inversion clade</taxon>
        <taxon>NPAAA clade</taxon>
        <taxon>Hologalegina</taxon>
        <taxon>IRL clade</taxon>
        <taxon>Fabeae</taxon>
        <taxon>Vicia</taxon>
    </lineage>
</organism>
<evidence type="ECO:0000313" key="5">
    <source>
        <dbReference type="Proteomes" id="UP001157006"/>
    </source>
</evidence>
<evidence type="ECO:0000256" key="1">
    <source>
        <dbReference type="SAM" id="MobiDB-lite"/>
    </source>
</evidence>
<dbReference type="AlphaFoldDB" id="A0AAV1A2S9"/>
<keyword evidence="2" id="KW-0812">Transmembrane</keyword>
<dbReference type="Proteomes" id="UP001157006">
    <property type="component" value="Chromosome 3"/>
</dbReference>
<dbReference type="PANTHER" id="PTHR47281">
    <property type="entry name" value="OS09G0557700 PROTEIN"/>
    <property type="match status" value="1"/>
</dbReference>
<reference evidence="4 5" key="1">
    <citation type="submission" date="2023-01" db="EMBL/GenBank/DDBJ databases">
        <authorList>
            <person name="Kreplak J."/>
        </authorList>
    </citation>
    <scope>NUCLEOTIDE SEQUENCE [LARGE SCALE GENOMIC DNA]</scope>
</reference>
<keyword evidence="2" id="KW-0472">Membrane</keyword>
<evidence type="ECO:0000313" key="4">
    <source>
        <dbReference type="EMBL" id="CAI8603998.1"/>
    </source>
</evidence>
<name>A0AAV1A2S9_VICFA</name>
<dbReference type="InterPro" id="IPR045879">
    <property type="entry name" value="B561A"/>
</dbReference>
<dbReference type="PANTHER" id="PTHR47281:SF1">
    <property type="entry name" value="OS09G0557700 PROTEIN"/>
    <property type="match status" value="1"/>
</dbReference>
<proteinExistence type="predicted"/>